<keyword evidence="1" id="KW-0812">Transmembrane</keyword>
<dbReference type="Proteomes" id="UP000032180">
    <property type="component" value="Chromosome 1"/>
</dbReference>
<protein>
    <submittedName>
        <fullName evidence="4">Uncharacterized protein</fullName>
    </submittedName>
</protein>
<keyword evidence="1" id="KW-1133">Transmembrane helix</keyword>
<reference evidence="4 5" key="1">
    <citation type="submission" date="2012-08" db="EMBL/GenBank/DDBJ databases">
        <title>Oryza genome evolution.</title>
        <authorList>
            <person name="Wing R.A."/>
        </authorList>
    </citation>
    <scope>NUCLEOTIDE SEQUENCE</scope>
</reference>
<evidence type="ECO:0000259" key="3">
    <source>
        <dbReference type="Pfam" id="PF12937"/>
    </source>
</evidence>
<dbReference type="InterPro" id="IPR036047">
    <property type="entry name" value="F-box-like_dom_sf"/>
</dbReference>
<dbReference type="AlphaFoldDB" id="A0A0D9V2B8"/>
<dbReference type="Pfam" id="PF12937">
    <property type="entry name" value="F-box-like"/>
    <property type="match status" value="1"/>
</dbReference>
<dbReference type="Gene3D" id="1.20.1280.50">
    <property type="match status" value="1"/>
</dbReference>
<reference evidence="4" key="3">
    <citation type="submission" date="2015-04" db="UniProtKB">
        <authorList>
            <consortium name="EnsemblPlants"/>
        </authorList>
    </citation>
    <scope>IDENTIFICATION</scope>
</reference>
<evidence type="ECO:0000259" key="2">
    <source>
        <dbReference type="Pfam" id="PF03478"/>
    </source>
</evidence>
<dbReference type="SUPFAM" id="SSF81383">
    <property type="entry name" value="F-box domain"/>
    <property type="match status" value="1"/>
</dbReference>
<feature type="domain" description="KIB1-4 beta-propeller" evidence="2">
    <location>
        <begin position="92"/>
        <end position="366"/>
    </location>
</feature>
<organism evidence="4 5">
    <name type="scientific">Leersia perrieri</name>
    <dbReference type="NCBI Taxonomy" id="77586"/>
    <lineage>
        <taxon>Eukaryota</taxon>
        <taxon>Viridiplantae</taxon>
        <taxon>Streptophyta</taxon>
        <taxon>Embryophyta</taxon>
        <taxon>Tracheophyta</taxon>
        <taxon>Spermatophyta</taxon>
        <taxon>Magnoliopsida</taxon>
        <taxon>Liliopsida</taxon>
        <taxon>Poales</taxon>
        <taxon>Poaceae</taxon>
        <taxon>BOP clade</taxon>
        <taxon>Oryzoideae</taxon>
        <taxon>Oryzeae</taxon>
        <taxon>Oryzinae</taxon>
        <taxon>Leersia</taxon>
    </lineage>
</organism>
<name>A0A0D9V2B8_9ORYZ</name>
<dbReference type="Pfam" id="PF03478">
    <property type="entry name" value="Beta-prop_KIB1-4"/>
    <property type="match status" value="1"/>
</dbReference>
<feature type="domain" description="F-box" evidence="3">
    <location>
        <begin position="24"/>
        <end position="60"/>
    </location>
</feature>
<dbReference type="CDD" id="cd09917">
    <property type="entry name" value="F-box_SF"/>
    <property type="match status" value="1"/>
</dbReference>
<sequence length="416" mass="47643">MRCYYTRHRRGGRRFPTVTRKGDWGDLPDNVLLNITGLLPCRADRVRMACVNKQWRAAVRPEQRPPPPAPQLPPLPPQLPWLIFPNTTTPCFYSLIGGRSHALPLPPDIIVGRFCGSADGGWFVLALNSRHRYEIYNLNSGSRVELPPGIETPLGMQFPLVAVFATLSVSRASRPNMAAAIVRVKRNLDAAFWCPGSECWFPHRGPRMRKPQDVIFYNEAFYFVTATEGVVVFWPSFGRPTNNQMLMRRVEYDMLVRADYLEDINFMRGNGVITRYLVESRGGLLMVARYIYDEGGTEAFRVFRFQIIQPNANDGGRPRATWVHVDDLDERMLFLGKGCSRTFEVARFEGFEEAFVYFLDESSFCPDKTAMVLHRPRYTFSDMGKFDLDAVTCEDWPPVDRRPLSSDNAPPTWWLP</sequence>
<evidence type="ECO:0000313" key="5">
    <source>
        <dbReference type="Proteomes" id="UP000032180"/>
    </source>
</evidence>
<dbReference type="eggNOG" id="ENOG502R88R">
    <property type="taxonomic scope" value="Eukaryota"/>
</dbReference>
<evidence type="ECO:0000313" key="4">
    <source>
        <dbReference type="EnsemblPlants" id="LPERR01G17770.1"/>
    </source>
</evidence>
<reference evidence="5" key="2">
    <citation type="submission" date="2013-12" db="EMBL/GenBank/DDBJ databases">
        <authorList>
            <person name="Yu Y."/>
            <person name="Lee S."/>
            <person name="de Baynast K."/>
            <person name="Wissotski M."/>
            <person name="Liu L."/>
            <person name="Talag J."/>
            <person name="Goicoechea J."/>
            <person name="Angelova A."/>
            <person name="Jetty R."/>
            <person name="Kudrna D."/>
            <person name="Golser W."/>
            <person name="Rivera L."/>
            <person name="Zhang J."/>
            <person name="Wing R."/>
        </authorList>
    </citation>
    <scope>NUCLEOTIDE SEQUENCE</scope>
</reference>
<feature type="transmembrane region" description="Helical" evidence="1">
    <location>
        <begin position="214"/>
        <end position="237"/>
    </location>
</feature>
<dbReference type="STRING" id="77586.A0A0D9V2B8"/>
<proteinExistence type="predicted"/>
<dbReference type="PANTHER" id="PTHR33110:SF97">
    <property type="entry name" value="DUF295 DOMAIN-CONTAINING PROTEIN"/>
    <property type="match status" value="1"/>
</dbReference>
<dbReference type="Gramene" id="LPERR01G17770.1">
    <property type="protein sequence ID" value="LPERR01G17770.1"/>
    <property type="gene ID" value="LPERR01G17770"/>
</dbReference>
<evidence type="ECO:0000256" key="1">
    <source>
        <dbReference type="SAM" id="Phobius"/>
    </source>
</evidence>
<dbReference type="InterPro" id="IPR005174">
    <property type="entry name" value="KIB1-4_b-propeller"/>
</dbReference>
<dbReference type="PANTHER" id="PTHR33110">
    <property type="entry name" value="F-BOX/KELCH-REPEAT PROTEIN-RELATED"/>
    <property type="match status" value="1"/>
</dbReference>
<keyword evidence="5" id="KW-1185">Reference proteome</keyword>
<keyword evidence="1" id="KW-0472">Membrane</keyword>
<accession>A0A0D9V2B8</accession>
<dbReference type="EnsemblPlants" id="LPERR01G17770.1">
    <property type="protein sequence ID" value="LPERR01G17770.1"/>
    <property type="gene ID" value="LPERR01G17770"/>
</dbReference>
<dbReference type="InterPro" id="IPR001810">
    <property type="entry name" value="F-box_dom"/>
</dbReference>
<dbReference type="HOGENOM" id="CLU_019286_5_1_1"/>